<feature type="compositionally biased region" description="Gly residues" evidence="1">
    <location>
        <begin position="1"/>
        <end position="10"/>
    </location>
</feature>
<reference evidence="2 3" key="1">
    <citation type="submission" date="2014-01" db="EMBL/GenBank/DDBJ databases">
        <title>Actinotalea ferrariae CF5-4.</title>
        <authorList>
            <person name="Chen F."/>
            <person name="Li Y."/>
            <person name="Wang G."/>
        </authorList>
    </citation>
    <scope>NUCLEOTIDE SEQUENCE [LARGE SCALE GENOMIC DNA]</scope>
    <source>
        <strain evidence="2 3">CF5-4</strain>
    </source>
</reference>
<comment type="caution">
    <text evidence="2">The sequence shown here is derived from an EMBL/GenBank/DDBJ whole genome shotgun (WGS) entry which is preliminary data.</text>
</comment>
<protein>
    <submittedName>
        <fullName evidence="2">Uncharacterized protein</fullName>
    </submittedName>
</protein>
<dbReference type="OrthoDB" id="4829533at2"/>
<organism evidence="2 3">
    <name type="scientific">Actinotalea ferrariae CF5-4</name>
    <dbReference type="NCBI Taxonomy" id="948458"/>
    <lineage>
        <taxon>Bacteria</taxon>
        <taxon>Bacillati</taxon>
        <taxon>Actinomycetota</taxon>
        <taxon>Actinomycetes</taxon>
        <taxon>Micrococcales</taxon>
        <taxon>Cellulomonadaceae</taxon>
        <taxon>Actinotalea</taxon>
    </lineage>
</organism>
<proteinExistence type="predicted"/>
<gene>
    <name evidence="2" type="ORF">N866_10425</name>
</gene>
<evidence type="ECO:0000256" key="1">
    <source>
        <dbReference type="SAM" id="MobiDB-lite"/>
    </source>
</evidence>
<keyword evidence="3" id="KW-1185">Reference proteome</keyword>
<accession>A0A021VM36</accession>
<evidence type="ECO:0000313" key="3">
    <source>
        <dbReference type="Proteomes" id="UP000019753"/>
    </source>
</evidence>
<evidence type="ECO:0000313" key="2">
    <source>
        <dbReference type="EMBL" id="EYR62231.1"/>
    </source>
</evidence>
<name>A0A021VM36_9CELL</name>
<dbReference type="EMBL" id="AXCW01000289">
    <property type="protein sequence ID" value="EYR62231.1"/>
    <property type="molecule type" value="Genomic_DNA"/>
</dbReference>
<sequence length="82" mass="8634">MGGNRSGPGGDMDATAMPDGPGRCGACGSGALTRLPMVLTDGTDVVFVSCHACERREWFQPTAQGWDALPIDSVLRRATKPR</sequence>
<dbReference type="Proteomes" id="UP000019753">
    <property type="component" value="Unassembled WGS sequence"/>
</dbReference>
<dbReference type="RefSeq" id="WP_034228430.1">
    <property type="nucleotide sequence ID" value="NZ_AXCW01000289.1"/>
</dbReference>
<dbReference type="AlphaFoldDB" id="A0A021VM36"/>
<feature type="region of interest" description="Disordered" evidence="1">
    <location>
        <begin position="1"/>
        <end position="20"/>
    </location>
</feature>